<reference evidence="1 2" key="1">
    <citation type="journal article" date="2015" name="J. Biotechnol.">
        <title>Complete genome sequence of Pseudomonas rhizosphaerae IH5T (=DSM 16299T), a phosphate-solubilizing rhizobacterium for bacterial biofertilizer.</title>
        <authorList>
            <person name="Kwak Y."/>
            <person name="Jung B.K."/>
            <person name="Shin J.H."/>
        </authorList>
    </citation>
    <scope>NUCLEOTIDE SEQUENCE [LARGE SCALE GENOMIC DNA]</scope>
    <source>
        <strain evidence="1">DSM 16299</strain>
    </source>
</reference>
<dbReference type="GO" id="GO:0006355">
    <property type="term" value="P:regulation of DNA-templated transcription"/>
    <property type="evidence" value="ECO:0007669"/>
    <property type="project" value="InterPro"/>
</dbReference>
<dbReference type="InterPro" id="IPR008651">
    <property type="entry name" value="Uncharacterised_HicB"/>
</dbReference>
<dbReference type="SUPFAM" id="SSF47598">
    <property type="entry name" value="Ribbon-helix-helix"/>
    <property type="match status" value="1"/>
</dbReference>
<evidence type="ECO:0000313" key="1">
    <source>
        <dbReference type="EMBL" id="AIS19169.1"/>
    </source>
</evidence>
<dbReference type="InterPro" id="IPR035069">
    <property type="entry name" value="TTHA1013/TTHA0281-like"/>
</dbReference>
<keyword evidence="2" id="KW-1185">Reference proteome</keyword>
<dbReference type="RefSeq" id="WP_043192393.1">
    <property type="nucleotide sequence ID" value="NZ_CP009533.1"/>
</dbReference>
<dbReference type="HOGENOM" id="CLU_134927_1_0_6"/>
<protein>
    <submittedName>
        <fullName evidence="1">DNA repair protein</fullName>
    </submittedName>
</protein>
<dbReference type="OrthoDB" id="5297106at2"/>
<evidence type="ECO:0000313" key="2">
    <source>
        <dbReference type="Proteomes" id="UP000029499"/>
    </source>
</evidence>
<organism evidence="1 2">
    <name type="scientific">Pseudomonas rhizosphaerae</name>
    <dbReference type="NCBI Taxonomy" id="216142"/>
    <lineage>
        <taxon>Bacteria</taxon>
        <taxon>Pseudomonadati</taxon>
        <taxon>Pseudomonadota</taxon>
        <taxon>Gammaproteobacteria</taxon>
        <taxon>Pseudomonadales</taxon>
        <taxon>Pseudomonadaceae</taxon>
        <taxon>Pseudomonas</taxon>
    </lineage>
</organism>
<proteinExistence type="predicted"/>
<dbReference type="EMBL" id="CP009533">
    <property type="protein sequence ID" value="AIS19169.1"/>
    <property type="molecule type" value="Genomic_DNA"/>
</dbReference>
<dbReference type="AlphaFoldDB" id="A0A089YU59"/>
<dbReference type="SUPFAM" id="SSF143100">
    <property type="entry name" value="TTHA1013/TTHA0281-like"/>
    <property type="match status" value="1"/>
</dbReference>
<dbReference type="Pfam" id="PF05534">
    <property type="entry name" value="HicB"/>
    <property type="match status" value="1"/>
</dbReference>
<gene>
    <name evidence="1" type="ORF">LT40_17900</name>
</gene>
<sequence length="114" mass="12466">MNNIMIINGHRAVIQYDPEIGTFRGEFINLNGGADFHADSVSALKTAGAESLRVFLQVCAEEGIEPVRSYSGKFQLRLPEALHAQVTETAAALGVSLNQFVQRSLEHELKAVKL</sequence>
<dbReference type="STRING" id="216142.LT40_17900"/>
<dbReference type="Gene3D" id="1.10.1220.10">
    <property type="entry name" value="Met repressor-like"/>
    <property type="match status" value="1"/>
</dbReference>
<dbReference type="InterPro" id="IPR010985">
    <property type="entry name" value="Ribbon_hlx_hlx"/>
</dbReference>
<name>A0A089YU59_9PSED</name>
<dbReference type="Proteomes" id="UP000029499">
    <property type="component" value="Chromosome"/>
</dbReference>
<dbReference type="InterPro" id="IPR013321">
    <property type="entry name" value="Arc_rbn_hlx_hlx"/>
</dbReference>
<dbReference type="eggNOG" id="COG4226">
    <property type="taxonomic scope" value="Bacteria"/>
</dbReference>
<dbReference type="KEGG" id="prh:LT40_17900"/>
<accession>A0A089YU59</accession>